<comment type="caution">
    <text evidence="8">The sequence shown here is derived from an EMBL/GenBank/DDBJ whole genome shotgun (WGS) entry which is preliminary data.</text>
</comment>
<evidence type="ECO:0000259" key="7">
    <source>
        <dbReference type="Pfam" id="PF08281"/>
    </source>
</evidence>
<dbReference type="SUPFAM" id="SSF88659">
    <property type="entry name" value="Sigma3 and sigma4 domains of RNA polymerase sigma factors"/>
    <property type="match status" value="1"/>
</dbReference>
<keyword evidence="4" id="KW-0238">DNA-binding</keyword>
<evidence type="ECO:0000259" key="6">
    <source>
        <dbReference type="Pfam" id="PF04542"/>
    </source>
</evidence>
<dbReference type="InterPro" id="IPR014284">
    <property type="entry name" value="RNA_pol_sigma-70_dom"/>
</dbReference>
<comment type="similarity">
    <text evidence="1">Belongs to the sigma-70 factor family. ECF subfamily.</text>
</comment>
<keyword evidence="9" id="KW-1185">Reference proteome</keyword>
<dbReference type="Gene3D" id="1.10.1740.10">
    <property type="match status" value="1"/>
</dbReference>
<dbReference type="Gene3D" id="1.10.10.10">
    <property type="entry name" value="Winged helix-like DNA-binding domain superfamily/Winged helix DNA-binding domain"/>
    <property type="match status" value="1"/>
</dbReference>
<dbReference type="InterPro" id="IPR013249">
    <property type="entry name" value="RNA_pol_sigma70_r4_t2"/>
</dbReference>
<protein>
    <submittedName>
        <fullName evidence="8">RNA polymerase sigma factor</fullName>
    </submittedName>
</protein>
<evidence type="ECO:0000256" key="5">
    <source>
        <dbReference type="ARBA" id="ARBA00023163"/>
    </source>
</evidence>
<feature type="domain" description="RNA polymerase sigma-70 region 2" evidence="6">
    <location>
        <begin position="45"/>
        <end position="105"/>
    </location>
</feature>
<dbReference type="EMBL" id="BIFT01000001">
    <property type="protein sequence ID" value="GCE29104.1"/>
    <property type="molecule type" value="Genomic_DNA"/>
</dbReference>
<keyword evidence="3" id="KW-0731">Sigma factor</keyword>
<reference evidence="9" key="1">
    <citation type="submission" date="2018-12" db="EMBL/GenBank/DDBJ databases">
        <title>Tengunoibacter tsumagoiensis gen. nov., sp. nov., Dictyobacter kobayashii sp. nov., D. alpinus sp. nov., and D. joshuensis sp. nov. and description of Dictyobacteraceae fam. nov. within the order Ktedonobacterales isolated from Tengu-no-mugimeshi.</title>
        <authorList>
            <person name="Wang C.M."/>
            <person name="Zheng Y."/>
            <person name="Sakai Y."/>
            <person name="Toyoda A."/>
            <person name="Minakuchi Y."/>
            <person name="Abe K."/>
            <person name="Yokota A."/>
            <person name="Yabe S."/>
        </authorList>
    </citation>
    <scope>NUCLEOTIDE SEQUENCE [LARGE SCALE GENOMIC DNA]</scope>
    <source>
        <strain evidence="9">Uno16</strain>
    </source>
</reference>
<dbReference type="NCBIfam" id="TIGR02937">
    <property type="entry name" value="sigma70-ECF"/>
    <property type="match status" value="1"/>
</dbReference>
<keyword evidence="2" id="KW-0805">Transcription regulation</keyword>
<name>A0A402BCP3_9CHLR</name>
<dbReference type="AlphaFoldDB" id="A0A402BCP3"/>
<dbReference type="GO" id="GO:0006352">
    <property type="term" value="P:DNA-templated transcription initiation"/>
    <property type="evidence" value="ECO:0007669"/>
    <property type="project" value="InterPro"/>
</dbReference>
<dbReference type="Pfam" id="PF04542">
    <property type="entry name" value="Sigma70_r2"/>
    <property type="match status" value="1"/>
</dbReference>
<evidence type="ECO:0000256" key="1">
    <source>
        <dbReference type="ARBA" id="ARBA00010641"/>
    </source>
</evidence>
<dbReference type="Pfam" id="PF08281">
    <property type="entry name" value="Sigma70_r4_2"/>
    <property type="match status" value="1"/>
</dbReference>
<feature type="domain" description="RNA polymerase sigma factor 70 region 4 type 2" evidence="7">
    <location>
        <begin position="137"/>
        <end position="187"/>
    </location>
</feature>
<gene>
    <name evidence="8" type="primary">sigW_3</name>
    <name evidence="8" type="ORF">KDA_45880</name>
</gene>
<organism evidence="8 9">
    <name type="scientific">Dictyobacter alpinus</name>
    <dbReference type="NCBI Taxonomy" id="2014873"/>
    <lineage>
        <taxon>Bacteria</taxon>
        <taxon>Bacillati</taxon>
        <taxon>Chloroflexota</taxon>
        <taxon>Ktedonobacteria</taxon>
        <taxon>Ktedonobacterales</taxon>
        <taxon>Dictyobacteraceae</taxon>
        <taxon>Dictyobacter</taxon>
    </lineage>
</organism>
<dbReference type="InterPro" id="IPR036388">
    <property type="entry name" value="WH-like_DNA-bd_sf"/>
</dbReference>
<dbReference type="GO" id="GO:0016987">
    <property type="term" value="F:sigma factor activity"/>
    <property type="evidence" value="ECO:0007669"/>
    <property type="project" value="UniProtKB-KW"/>
</dbReference>
<dbReference type="GO" id="GO:0003677">
    <property type="term" value="F:DNA binding"/>
    <property type="evidence" value="ECO:0007669"/>
    <property type="project" value="UniProtKB-KW"/>
</dbReference>
<dbReference type="SUPFAM" id="SSF88946">
    <property type="entry name" value="Sigma2 domain of RNA polymerase sigma factors"/>
    <property type="match status" value="1"/>
</dbReference>
<dbReference type="PANTHER" id="PTHR43133:SF8">
    <property type="entry name" value="RNA POLYMERASE SIGMA FACTOR HI_1459-RELATED"/>
    <property type="match status" value="1"/>
</dbReference>
<evidence type="ECO:0000256" key="2">
    <source>
        <dbReference type="ARBA" id="ARBA00023015"/>
    </source>
</evidence>
<evidence type="ECO:0000256" key="4">
    <source>
        <dbReference type="ARBA" id="ARBA00023125"/>
    </source>
</evidence>
<dbReference type="RefSeq" id="WP_126629244.1">
    <property type="nucleotide sequence ID" value="NZ_BIFT01000001.1"/>
</dbReference>
<dbReference type="InterPro" id="IPR013325">
    <property type="entry name" value="RNA_pol_sigma_r2"/>
</dbReference>
<dbReference type="OrthoDB" id="158189at2"/>
<sequence>MIHATAGNDADFESVAESEQLSALIVRVKEGDGTAFEQLVQMRYTQIRLFLTYMVTNKEVGYDLTQETFLRVWQEFPTLRDPAKFDSWLYSIARRLALNYLRREKILHWLPWHEWLDHAPKEENTKGFEKSVEERILLSQALATVPPRYRASVILQVIHGMPQKQIADLLSIKEKSTSTFVHRGLKILQEAYLNLEQK</sequence>
<accession>A0A402BCP3</accession>
<keyword evidence="5" id="KW-0804">Transcription</keyword>
<dbReference type="Proteomes" id="UP000287171">
    <property type="component" value="Unassembled WGS sequence"/>
</dbReference>
<dbReference type="InterPro" id="IPR007627">
    <property type="entry name" value="RNA_pol_sigma70_r2"/>
</dbReference>
<evidence type="ECO:0000256" key="3">
    <source>
        <dbReference type="ARBA" id="ARBA00023082"/>
    </source>
</evidence>
<evidence type="ECO:0000313" key="9">
    <source>
        <dbReference type="Proteomes" id="UP000287171"/>
    </source>
</evidence>
<dbReference type="InterPro" id="IPR013324">
    <property type="entry name" value="RNA_pol_sigma_r3/r4-like"/>
</dbReference>
<dbReference type="InterPro" id="IPR039425">
    <property type="entry name" value="RNA_pol_sigma-70-like"/>
</dbReference>
<evidence type="ECO:0000313" key="8">
    <source>
        <dbReference type="EMBL" id="GCE29104.1"/>
    </source>
</evidence>
<proteinExistence type="inferred from homology"/>
<dbReference type="PANTHER" id="PTHR43133">
    <property type="entry name" value="RNA POLYMERASE ECF-TYPE SIGMA FACTO"/>
    <property type="match status" value="1"/>
</dbReference>